<feature type="domain" description="Carrier" evidence="3">
    <location>
        <begin position="532"/>
        <end position="607"/>
    </location>
</feature>
<dbReference type="InterPro" id="IPR036736">
    <property type="entry name" value="ACP-like_sf"/>
</dbReference>
<dbReference type="Proteomes" id="UP000035213">
    <property type="component" value="Chromosome"/>
</dbReference>
<dbReference type="InterPro" id="IPR010080">
    <property type="entry name" value="Thioester_reductase-like_dom"/>
</dbReference>
<dbReference type="EMBL" id="CP009928">
    <property type="protein sequence ID" value="AKK74679.1"/>
    <property type="molecule type" value="Genomic_DNA"/>
</dbReference>
<dbReference type="InterPro" id="IPR009081">
    <property type="entry name" value="PP-bd_ACP"/>
</dbReference>
<proteinExistence type="predicted"/>
<dbReference type="SUPFAM" id="SSF47336">
    <property type="entry name" value="ACP-like"/>
    <property type="match status" value="1"/>
</dbReference>
<dbReference type="InterPro" id="IPR020845">
    <property type="entry name" value="AMP-binding_CS"/>
</dbReference>
<evidence type="ECO:0000259" key="3">
    <source>
        <dbReference type="PROSITE" id="PS50075"/>
    </source>
</evidence>
<keyword evidence="2" id="KW-0597">Phosphoprotein</keyword>
<name>A0A0G3M721_CHRGL</name>
<dbReference type="InterPro" id="IPR042099">
    <property type="entry name" value="ANL_N_sf"/>
</dbReference>
<keyword evidence="1" id="KW-0596">Phosphopantetheine</keyword>
<dbReference type="Pfam" id="PF00501">
    <property type="entry name" value="AMP-binding"/>
    <property type="match status" value="1"/>
</dbReference>
<dbReference type="SUPFAM" id="SSF56801">
    <property type="entry name" value="Acetyl-CoA synthetase-like"/>
    <property type="match status" value="1"/>
</dbReference>
<evidence type="ECO:0000256" key="1">
    <source>
        <dbReference type="ARBA" id="ARBA00022450"/>
    </source>
</evidence>
<dbReference type="NCBIfam" id="TIGR01746">
    <property type="entry name" value="Thioester-redct"/>
    <property type="match status" value="1"/>
</dbReference>
<dbReference type="AlphaFoldDB" id="A0A0G3M721"/>
<gene>
    <name evidence="4" type="ORF">OK18_20545</name>
</gene>
<dbReference type="STRING" id="1324352.OK18_20545"/>
<dbReference type="PROSITE" id="PS00455">
    <property type="entry name" value="AMP_BINDING"/>
    <property type="match status" value="1"/>
</dbReference>
<evidence type="ECO:0000313" key="5">
    <source>
        <dbReference type="Proteomes" id="UP000035213"/>
    </source>
</evidence>
<dbReference type="KEGG" id="cgn:OK18_20545"/>
<organism evidence="4 5">
    <name type="scientific">Chryseobacterium gallinarum</name>
    <dbReference type="NCBI Taxonomy" id="1324352"/>
    <lineage>
        <taxon>Bacteria</taxon>
        <taxon>Pseudomonadati</taxon>
        <taxon>Bacteroidota</taxon>
        <taxon>Flavobacteriia</taxon>
        <taxon>Flavobacteriales</taxon>
        <taxon>Weeksellaceae</taxon>
        <taxon>Chryseobacterium group</taxon>
        <taxon>Chryseobacterium</taxon>
    </lineage>
</organism>
<dbReference type="Gene3D" id="3.40.50.12780">
    <property type="entry name" value="N-terminal domain of ligase-like"/>
    <property type="match status" value="1"/>
</dbReference>
<dbReference type="Pfam" id="PF13193">
    <property type="entry name" value="AMP-binding_C"/>
    <property type="match status" value="1"/>
</dbReference>
<dbReference type="InterPro" id="IPR010071">
    <property type="entry name" value="AA_adenyl_dom"/>
</dbReference>
<evidence type="ECO:0000256" key="2">
    <source>
        <dbReference type="ARBA" id="ARBA00022553"/>
    </source>
</evidence>
<dbReference type="Gene3D" id="1.10.1200.10">
    <property type="entry name" value="ACP-like"/>
    <property type="match status" value="1"/>
</dbReference>
<dbReference type="Gene3D" id="3.40.50.720">
    <property type="entry name" value="NAD(P)-binding Rossmann-like Domain"/>
    <property type="match status" value="1"/>
</dbReference>
<dbReference type="FunFam" id="3.40.50.980:FF:000001">
    <property type="entry name" value="Non-ribosomal peptide synthetase"/>
    <property type="match status" value="1"/>
</dbReference>
<protein>
    <submittedName>
        <fullName evidence="4">Thioester reductase</fullName>
    </submittedName>
</protein>
<dbReference type="Pfam" id="PF07993">
    <property type="entry name" value="NAD_binding_4"/>
    <property type="match status" value="1"/>
</dbReference>
<dbReference type="PANTHER" id="PTHR44845">
    <property type="entry name" value="CARRIER DOMAIN-CONTAINING PROTEIN"/>
    <property type="match status" value="1"/>
</dbReference>
<dbReference type="Gene3D" id="3.30.300.30">
    <property type="match status" value="1"/>
</dbReference>
<dbReference type="OrthoDB" id="4317020at2"/>
<dbReference type="PANTHER" id="PTHR44845:SF6">
    <property type="entry name" value="BETA-ALANINE-ACTIVATING ENZYME"/>
    <property type="match status" value="1"/>
</dbReference>
<dbReference type="NCBIfam" id="TIGR01733">
    <property type="entry name" value="AA-adenyl-dom"/>
    <property type="match status" value="1"/>
</dbReference>
<dbReference type="InterPro" id="IPR045851">
    <property type="entry name" value="AMP-bd_C_sf"/>
</dbReference>
<evidence type="ECO:0000313" key="4">
    <source>
        <dbReference type="EMBL" id="AKK74679.1"/>
    </source>
</evidence>
<dbReference type="SUPFAM" id="SSF51735">
    <property type="entry name" value="NAD(P)-binding Rossmann-fold domains"/>
    <property type="match status" value="1"/>
</dbReference>
<accession>A0A0G3M721</accession>
<dbReference type="CDD" id="cd05930">
    <property type="entry name" value="A_NRPS"/>
    <property type="match status" value="1"/>
</dbReference>
<dbReference type="PATRIC" id="fig|1324352.5.peg.4322"/>
<dbReference type="Pfam" id="PF00550">
    <property type="entry name" value="PP-binding"/>
    <property type="match status" value="1"/>
</dbReference>
<dbReference type="RefSeq" id="WP_053329225.1">
    <property type="nucleotide sequence ID" value="NZ_CP009928.1"/>
</dbReference>
<dbReference type="InterPro" id="IPR025110">
    <property type="entry name" value="AMP-bd_C"/>
</dbReference>
<dbReference type="InterPro" id="IPR036291">
    <property type="entry name" value="NAD(P)-bd_dom_sf"/>
</dbReference>
<reference evidence="4 5" key="1">
    <citation type="submission" date="2014-11" db="EMBL/GenBank/DDBJ databases">
        <authorList>
            <person name="Park G.-S."/>
            <person name="Hong S.-J."/>
            <person name="Jung B.K."/>
            <person name="Khan A.R."/>
            <person name="Kwak Y."/>
            <person name="Shin J.-H."/>
        </authorList>
    </citation>
    <scope>NUCLEOTIDE SEQUENCE [LARGE SCALE GENOMIC DNA]</scope>
    <source>
        <strain evidence="4 5">DSM 27622</strain>
    </source>
</reference>
<dbReference type="InterPro" id="IPR000873">
    <property type="entry name" value="AMP-dep_synth/lig_dom"/>
</dbReference>
<dbReference type="PROSITE" id="PS50075">
    <property type="entry name" value="CARRIER"/>
    <property type="match status" value="1"/>
</dbReference>
<dbReference type="InterPro" id="IPR013120">
    <property type="entry name" value="FAR_NAD-bd"/>
</dbReference>
<sequence>MKHQINQENLTTDFLIQNNQLKNVISIFKAVSKSIPDKTAIISETESISYGELDRRSDLLASYLHTLELKAGTSVAVCMPQSVDRIISFLAVLKIGAAYIPLDGQLPENRMKMMLDDSHTELIITGSTYIDKFAGMDLKLLTMGNHVYETSEDNKQIIQPDEIDPMQTAYIIYTSGSTGVPKGVEIHHEAFYTFVHSFTKLWGFSAKDRTLQFSSTGFDVSIIDIWIPLFSGATIFLYPDNKIVGKPLLDFIVDHNIDVVPYLPPAVLSTLPTDTPIGCLHTLSIAGEVPSEQTVKNWCNRVRLINVYGPTETTVSVVSHQFKDDDTNPHIIGKPLESADIHILNKDLEYVNSGITGEIYIGGKQVAKGYINKPNETAEVFIEAPEWMKSKYGSDYRLYKSGDRGFWRQDGNIEFVGRLDDQVKLRGFRIELKEIEHHISQLAQVANVAVKVHRPQTGLPILIAFLELYDNDKERISLEDIRVRLKQSLPTYMLPEKIILYDKLPLTLTGKIDKSKLHIPLQKTERKAKAKVEARDLKQELTEIWLDLLNLEHIDENDNFFDLGGHSLMLAQLHERLPLNIQKKVSLPELYRYPTISLFVREAENRLSQNEASQQQKARLVEQQLLKDAELPFDFEITVQPDPQILANPSHIFLTGVTGFVGSHLLEELIPKNPEALIYCLVRAENEELALERIKSTFLKFKLVWKIEYENRIKIILGDLTEPKLGLDESTYEKLLKDIEVIYHMASDVSYVKPYEYIKKPNVDGMANILHLAVNEKTKFLIISSSMGVYSWGRSFTGKTWMTEDEPIEQNLPAVCRDMGYIRSKWVMESMASKAREKGLPLINFRLGFVVCHGKTGATPLNQWWSSLMRSCIELKAFPLVMGLKDEVVTVDYVCKAMVHISRKPEAVGLNFNLNPLPEHDLSLTDFCVRISDYCGLEMRGLDFQNWFEQWRRNQELPIYSLLYLFTDDVHEGKSLVEAYENTYYFKSSNTEYFLKDTDIRPAVFNKNVIEAYLRFMKMI</sequence>
<dbReference type="CDD" id="cd05235">
    <property type="entry name" value="SDR_e1"/>
    <property type="match status" value="1"/>
</dbReference>